<evidence type="ECO:0000313" key="3">
    <source>
        <dbReference type="Proteomes" id="UP001164929"/>
    </source>
</evidence>
<sequence length="102" mass="11619">MLINNSSTYRKLRYKTHGLIMDFICTSGLCVAAEPDIPVTFSLHLLLAFLPFFLCFPTLHQSYTESFRHMKDFLDIPSLPPILATDVPKPFLDRDNKASILS</sequence>
<reference evidence="2" key="1">
    <citation type="journal article" date="2023" name="Mol. Ecol. Resour.">
        <title>Chromosome-level genome assembly of a triploid poplar Populus alba 'Berolinensis'.</title>
        <authorList>
            <person name="Chen S."/>
            <person name="Yu Y."/>
            <person name="Wang X."/>
            <person name="Wang S."/>
            <person name="Zhang T."/>
            <person name="Zhou Y."/>
            <person name="He R."/>
            <person name="Meng N."/>
            <person name="Wang Y."/>
            <person name="Liu W."/>
            <person name="Liu Z."/>
            <person name="Liu J."/>
            <person name="Guo Q."/>
            <person name="Huang H."/>
            <person name="Sederoff R.R."/>
            <person name="Wang G."/>
            <person name="Qu G."/>
            <person name="Chen S."/>
        </authorList>
    </citation>
    <scope>NUCLEOTIDE SEQUENCE</scope>
    <source>
        <strain evidence="2">SC-2020</strain>
    </source>
</reference>
<organism evidence="2 3">
    <name type="scientific">Populus alba x Populus x berolinensis</name>
    <dbReference type="NCBI Taxonomy" id="444605"/>
    <lineage>
        <taxon>Eukaryota</taxon>
        <taxon>Viridiplantae</taxon>
        <taxon>Streptophyta</taxon>
        <taxon>Embryophyta</taxon>
        <taxon>Tracheophyta</taxon>
        <taxon>Spermatophyta</taxon>
        <taxon>Magnoliopsida</taxon>
        <taxon>eudicotyledons</taxon>
        <taxon>Gunneridae</taxon>
        <taxon>Pentapetalae</taxon>
        <taxon>rosids</taxon>
        <taxon>fabids</taxon>
        <taxon>Malpighiales</taxon>
        <taxon>Salicaceae</taxon>
        <taxon>Saliceae</taxon>
        <taxon>Populus</taxon>
    </lineage>
</organism>
<keyword evidence="3" id="KW-1185">Reference proteome</keyword>
<comment type="caution">
    <text evidence="2">The sequence shown here is derived from an EMBL/GenBank/DDBJ whole genome shotgun (WGS) entry which is preliminary data.</text>
</comment>
<gene>
    <name evidence="2" type="ORF">NC653_038754</name>
</gene>
<evidence type="ECO:0000256" key="1">
    <source>
        <dbReference type="SAM" id="Phobius"/>
    </source>
</evidence>
<dbReference type="AlphaFoldDB" id="A0AAD6LJ17"/>
<accession>A0AAD6LJ17</accession>
<dbReference type="Proteomes" id="UP001164929">
    <property type="component" value="Chromosome 17"/>
</dbReference>
<dbReference type="EMBL" id="JAQIZT010000017">
    <property type="protein sequence ID" value="KAJ6960843.1"/>
    <property type="molecule type" value="Genomic_DNA"/>
</dbReference>
<dbReference type="Gene3D" id="3.40.50.2000">
    <property type="entry name" value="Glycogen Phosphorylase B"/>
    <property type="match status" value="1"/>
</dbReference>
<protein>
    <submittedName>
        <fullName evidence="2">Uncharacterized protein</fullName>
    </submittedName>
</protein>
<dbReference type="SUPFAM" id="SSF53756">
    <property type="entry name" value="UDP-Glycosyltransferase/glycogen phosphorylase"/>
    <property type="match status" value="1"/>
</dbReference>
<keyword evidence="1" id="KW-0812">Transmembrane</keyword>
<evidence type="ECO:0000313" key="2">
    <source>
        <dbReference type="EMBL" id="KAJ6960843.1"/>
    </source>
</evidence>
<name>A0AAD6LJ17_9ROSI</name>
<proteinExistence type="predicted"/>
<keyword evidence="1" id="KW-1133">Transmembrane helix</keyword>
<keyword evidence="1" id="KW-0472">Membrane</keyword>
<feature type="transmembrane region" description="Helical" evidence="1">
    <location>
        <begin position="39"/>
        <end position="59"/>
    </location>
</feature>